<accession>A0ABR9VY74</accession>
<reference evidence="2 3" key="1">
    <citation type="submission" date="2020-10" db="EMBL/GenBank/DDBJ databases">
        <title>Draft genome and description of Brachybacterium epidermidis sp nov.</title>
        <authorList>
            <person name="Boxberger M."/>
            <person name="La Scola B."/>
        </authorList>
    </citation>
    <scope>NUCLEOTIDE SEQUENCE [LARGE SCALE GENOMIC DNA]</scope>
    <source>
        <strain evidence="2 3">Marseille-Q2903</strain>
    </source>
</reference>
<dbReference type="InterPro" id="IPR051276">
    <property type="entry name" value="Saccharopine_DH-like_oxidrdct"/>
</dbReference>
<dbReference type="InterPro" id="IPR036291">
    <property type="entry name" value="NAD(P)-bd_dom_sf"/>
</dbReference>
<dbReference type="PANTHER" id="PTHR12286:SF5">
    <property type="entry name" value="SACCHAROPINE DEHYDROGENASE-LIKE OXIDOREDUCTASE"/>
    <property type="match status" value="1"/>
</dbReference>
<evidence type="ECO:0000313" key="2">
    <source>
        <dbReference type="EMBL" id="MBE9403137.1"/>
    </source>
</evidence>
<feature type="domain" description="Saccharopine dehydrogenase NADP binding" evidence="1">
    <location>
        <begin position="10"/>
        <end position="132"/>
    </location>
</feature>
<dbReference type="SUPFAM" id="SSF51735">
    <property type="entry name" value="NAD(P)-binding Rossmann-fold domains"/>
    <property type="match status" value="1"/>
</dbReference>
<dbReference type="Gene3D" id="3.40.50.720">
    <property type="entry name" value="NAD(P)-binding Rossmann-like Domain"/>
    <property type="match status" value="1"/>
</dbReference>
<proteinExistence type="predicted"/>
<comment type="caution">
    <text evidence="2">The sequence shown here is derived from an EMBL/GenBank/DDBJ whole genome shotgun (WGS) entry which is preliminary data.</text>
</comment>
<keyword evidence="3" id="KW-1185">Reference proteome</keyword>
<evidence type="ECO:0000259" key="1">
    <source>
        <dbReference type="Pfam" id="PF03435"/>
    </source>
</evidence>
<dbReference type="RefSeq" id="WP_193864845.1">
    <property type="nucleotide sequence ID" value="NZ_JADEYR010000001.1"/>
</dbReference>
<gene>
    <name evidence="2" type="ORF">IOE58_02620</name>
</gene>
<evidence type="ECO:0000313" key="3">
    <source>
        <dbReference type="Proteomes" id="UP000644727"/>
    </source>
</evidence>
<sequence>MDHDRRHDLVLFGASGFIGRLVAQHLADQAPPGLRIALAGRTVSRLEEVRDRHGRPEWDLLTADSSDQAALADLATSTRVVLSTVGPYHRHGLPLVLECARAGTDYVDLTGEVAFVRASIDRAHDEAVRTGARIVHSCGFDSVPSDLAVHLLHGAATADGAGGLGDTTLLVTRLRGGLSGGTVDSMREQLSLVRSDREAAQLAADPYALAPDRAADPRLPGQEDSTDVFVEAGSGRWTAPFVMASYNTRIVRRSHALLREHGDTPAGYGAAFRYREMVDTGRGRRGRRRAQALRTGLAALWLGLSTPGLSRIVDALLPKPGEGPSPEQRASGLFEVQARTTAQDGQGYLATVGAQGDPGYAATCVMIGQCALALAVEPERCRPGGGVLTPAVALGDVLVERLRAQGFRLRVDPL</sequence>
<organism evidence="2 3">
    <name type="scientific">Brachybacterium epidermidis</name>
    <dbReference type="NCBI Taxonomy" id="2781983"/>
    <lineage>
        <taxon>Bacteria</taxon>
        <taxon>Bacillati</taxon>
        <taxon>Actinomycetota</taxon>
        <taxon>Actinomycetes</taxon>
        <taxon>Micrococcales</taxon>
        <taxon>Dermabacteraceae</taxon>
        <taxon>Brachybacterium</taxon>
    </lineage>
</organism>
<dbReference type="Proteomes" id="UP000644727">
    <property type="component" value="Unassembled WGS sequence"/>
</dbReference>
<dbReference type="PANTHER" id="PTHR12286">
    <property type="entry name" value="SACCHAROPINE DEHYDROGENASE-LIKE OXIDOREDUCTASE"/>
    <property type="match status" value="1"/>
</dbReference>
<dbReference type="InterPro" id="IPR005097">
    <property type="entry name" value="Sacchrp_dh_NADP-bd"/>
</dbReference>
<protein>
    <submittedName>
        <fullName evidence="2">Saccharopine dehydrogenase NADP-binding domain-containing protein</fullName>
    </submittedName>
</protein>
<dbReference type="EMBL" id="JADEYR010000001">
    <property type="protein sequence ID" value="MBE9403137.1"/>
    <property type="molecule type" value="Genomic_DNA"/>
</dbReference>
<name>A0ABR9VY74_9MICO</name>
<dbReference type="Pfam" id="PF03435">
    <property type="entry name" value="Sacchrp_dh_NADP"/>
    <property type="match status" value="1"/>
</dbReference>